<comment type="caution">
    <text evidence="1">The sequence shown here is derived from an EMBL/GenBank/DDBJ whole genome shotgun (WGS) entry which is preliminary data.</text>
</comment>
<dbReference type="EMBL" id="AWWV01012997">
    <property type="protein sequence ID" value="OMO63153.1"/>
    <property type="molecule type" value="Genomic_DNA"/>
</dbReference>
<dbReference type="AlphaFoldDB" id="A0A1R3GYI8"/>
<organism evidence="1 2">
    <name type="scientific">Corchorus capsularis</name>
    <name type="common">Jute</name>
    <dbReference type="NCBI Taxonomy" id="210143"/>
    <lineage>
        <taxon>Eukaryota</taxon>
        <taxon>Viridiplantae</taxon>
        <taxon>Streptophyta</taxon>
        <taxon>Embryophyta</taxon>
        <taxon>Tracheophyta</taxon>
        <taxon>Spermatophyta</taxon>
        <taxon>Magnoliopsida</taxon>
        <taxon>eudicotyledons</taxon>
        <taxon>Gunneridae</taxon>
        <taxon>Pentapetalae</taxon>
        <taxon>rosids</taxon>
        <taxon>malvids</taxon>
        <taxon>Malvales</taxon>
        <taxon>Malvaceae</taxon>
        <taxon>Grewioideae</taxon>
        <taxon>Apeibeae</taxon>
        <taxon>Corchorus</taxon>
    </lineage>
</organism>
<dbReference type="Gramene" id="OMO63153">
    <property type="protein sequence ID" value="OMO63153"/>
    <property type="gene ID" value="CCACVL1_22439"/>
</dbReference>
<name>A0A1R3GYI8_COCAP</name>
<dbReference type="Proteomes" id="UP000188268">
    <property type="component" value="Unassembled WGS sequence"/>
</dbReference>
<proteinExistence type="predicted"/>
<accession>A0A1R3GYI8</accession>
<protein>
    <submittedName>
        <fullName evidence="1">Uncharacterized protein</fullName>
    </submittedName>
</protein>
<evidence type="ECO:0000313" key="1">
    <source>
        <dbReference type="EMBL" id="OMO63153.1"/>
    </source>
</evidence>
<sequence>VQPNKEVGGNKGLSSKLILLKV</sequence>
<evidence type="ECO:0000313" key="2">
    <source>
        <dbReference type="Proteomes" id="UP000188268"/>
    </source>
</evidence>
<keyword evidence="2" id="KW-1185">Reference proteome</keyword>
<reference evidence="1 2" key="1">
    <citation type="submission" date="2013-09" db="EMBL/GenBank/DDBJ databases">
        <title>Corchorus capsularis genome sequencing.</title>
        <authorList>
            <person name="Alam M."/>
            <person name="Haque M.S."/>
            <person name="Islam M.S."/>
            <person name="Emdad E.M."/>
            <person name="Islam M.M."/>
            <person name="Ahmed B."/>
            <person name="Halim A."/>
            <person name="Hossen Q.M.M."/>
            <person name="Hossain M.Z."/>
            <person name="Ahmed R."/>
            <person name="Khan M.M."/>
            <person name="Islam R."/>
            <person name="Rashid M.M."/>
            <person name="Khan S.A."/>
            <person name="Rahman M.S."/>
            <person name="Alam M."/>
        </authorList>
    </citation>
    <scope>NUCLEOTIDE SEQUENCE [LARGE SCALE GENOMIC DNA]</scope>
    <source>
        <strain evidence="2">cv. CVL-1</strain>
        <tissue evidence="1">Whole seedling</tissue>
    </source>
</reference>
<gene>
    <name evidence="1" type="ORF">CCACVL1_22439</name>
</gene>
<feature type="non-terminal residue" evidence="1">
    <location>
        <position position="1"/>
    </location>
</feature>